<dbReference type="EMBL" id="FJ362364">
    <property type="protein sequence ID" value="ACI49097.1"/>
    <property type="molecule type" value="Genomic_DNA"/>
</dbReference>
<dbReference type="AlphaFoldDB" id="B6VBK4"/>
<reference evidence="1" key="1">
    <citation type="journal article" date="2008" name="Genome Res.">
        <title>Multigenome DNA sequence conservation identifies Hox cis-regulatory elements.</title>
        <authorList>
            <person name="Kuntz S.G."/>
            <person name="Schwarz E.M."/>
            <person name="DeModena J.A."/>
            <person name="De Buysscher T."/>
            <person name="Trout D."/>
            <person name="Shizuya H."/>
            <person name="Sternberg P.W."/>
            <person name="Wold B.J."/>
        </authorList>
    </citation>
    <scope>NUCLEOTIDE SEQUENCE</scope>
    <source>
        <strain evidence="1">CB5161</strain>
    </source>
</reference>
<proteinExistence type="predicted"/>
<evidence type="ECO:0000313" key="1">
    <source>
        <dbReference type="EMBL" id="ACI49097.1"/>
    </source>
</evidence>
<accession>B6VBK4</accession>
<gene>
    <name evidence="1" type="ORF">Cbre_JD12.005</name>
</gene>
<organism evidence="1">
    <name type="scientific">Caenorhabditis brenneri</name>
    <name type="common">Nematode worm</name>
    <dbReference type="NCBI Taxonomy" id="135651"/>
    <lineage>
        <taxon>Eukaryota</taxon>
        <taxon>Metazoa</taxon>
        <taxon>Ecdysozoa</taxon>
        <taxon>Nematoda</taxon>
        <taxon>Chromadorea</taxon>
        <taxon>Rhabditida</taxon>
        <taxon>Rhabditina</taxon>
        <taxon>Rhabditomorpha</taxon>
        <taxon>Rhabditoidea</taxon>
        <taxon>Rhabditidae</taxon>
        <taxon>Peloderinae</taxon>
        <taxon>Caenorhabditis</taxon>
    </lineage>
</organism>
<protein>
    <submittedName>
        <fullName evidence="1">Uncharacterized protein</fullName>
    </submittedName>
</protein>
<name>B6VBK4_CAEBE</name>
<sequence length="60" mass="6867">MCEIGDEGLEKGTAELKEVERRTESMYGLRREQTLGVAEVQEYQMLINTSNLICCFHTVI</sequence>